<evidence type="ECO:0000313" key="3">
    <source>
        <dbReference type="Proteomes" id="UP001143463"/>
    </source>
</evidence>
<feature type="region of interest" description="Disordered" evidence="1">
    <location>
        <begin position="44"/>
        <end position="70"/>
    </location>
</feature>
<keyword evidence="3" id="KW-1185">Reference proteome</keyword>
<sequence length="70" mass="7602">MITVCMSATTIPEKARTGTSAPGRARSGWRGVTGLPGRYFNHVFDGESHDGARRDQSEQSLNHSVDSVVR</sequence>
<dbReference type="AlphaFoldDB" id="A0A9W6P1B5"/>
<feature type="compositionally biased region" description="Polar residues" evidence="1">
    <location>
        <begin position="1"/>
        <end position="10"/>
    </location>
</feature>
<feature type="compositionally biased region" description="Polar residues" evidence="1">
    <location>
        <begin position="58"/>
        <end position="70"/>
    </location>
</feature>
<evidence type="ECO:0000313" key="2">
    <source>
        <dbReference type="EMBL" id="GLL15991.1"/>
    </source>
</evidence>
<accession>A0A9W6P1B5</accession>
<organism evidence="2 3">
    <name type="scientific">Pseudonocardia halophobica</name>
    <dbReference type="NCBI Taxonomy" id="29401"/>
    <lineage>
        <taxon>Bacteria</taxon>
        <taxon>Bacillati</taxon>
        <taxon>Actinomycetota</taxon>
        <taxon>Actinomycetes</taxon>
        <taxon>Pseudonocardiales</taxon>
        <taxon>Pseudonocardiaceae</taxon>
        <taxon>Pseudonocardia</taxon>
    </lineage>
</organism>
<evidence type="ECO:0000256" key="1">
    <source>
        <dbReference type="SAM" id="MobiDB-lite"/>
    </source>
</evidence>
<feature type="region of interest" description="Disordered" evidence="1">
    <location>
        <begin position="1"/>
        <end position="30"/>
    </location>
</feature>
<dbReference type="Proteomes" id="UP001143463">
    <property type="component" value="Unassembled WGS sequence"/>
</dbReference>
<reference evidence="2" key="1">
    <citation type="journal article" date="2014" name="Int. J. Syst. Evol. Microbiol.">
        <title>Complete genome sequence of Corynebacterium casei LMG S-19264T (=DSM 44701T), isolated from a smear-ripened cheese.</title>
        <authorList>
            <consortium name="US DOE Joint Genome Institute (JGI-PGF)"/>
            <person name="Walter F."/>
            <person name="Albersmeier A."/>
            <person name="Kalinowski J."/>
            <person name="Ruckert C."/>
        </authorList>
    </citation>
    <scope>NUCLEOTIDE SEQUENCE</scope>
    <source>
        <strain evidence="2">VKM Ac-1069</strain>
    </source>
</reference>
<feature type="compositionally biased region" description="Basic and acidic residues" evidence="1">
    <location>
        <begin position="44"/>
        <end position="57"/>
    </location>
</feature>
<dbReference type="EMBL" id="BSFQ01000061">
    <property type="protein sequence ID" value="GLL15991.1"/>
    <property type="molecule type" value="Genomic_DNA"/>
</dbReference>
<comment type="caution">
    <text evidence="2">The sequence shown here is derived from an EMBL/GenBank/DDBJ whole genome shotgun (WGS) entry which is preliminary data.</text>
</comment>
<reference evidence="2" key="2">
    <citation type="submission" date="2023-01" db="EMBL/GenBank/DDBJ databases">
        <authorList>
            <person name="Sun Q."/>
            <person name="Evtushenko L."/>
        </authorList>
    </citation>
    <scope>NUCLEOTIDE SEQUENCE</scope>
    <source>
        <strain evidence="2">VKM Ac-1069</strain>
    </source>
</reference>
<proteinExistence type="predicted"/>
<gene>
    <name evidence="2" type="ORF">GCM10017577_71450</name>
</gene>
<name>A0A9W6P1B5_9PSEU</name>
<protein>
    <submittedName>
        <fullName evidence="2">Uncharacterized protein</fullName>
    </submittedName>
</protein>